<evidence type="ECO:0000256" key="5">
    <source>
        <dbReference type="SAM" id="MobiDB-lite"/>
    </source>
</evidence>
<dbReference type="Gene3D" id="3.30.60.90">
    <property type="match status" value="1"/>
</dbReference>
<feature type="region of interest" description="Disordered" evidence="5">
    <location>
        <begin position="430"/>
        <end position="451"/>
    </location>
</feature>
<feature type="domain" description="ZZ-type" evidence="6">
    <location>
        <begin position="161"/>
        <end position="213"/>
    </location>
</feature>
<dbReference type="Proteomes" id="UP000095280">
    <property type="component" value="Unplaced"/>
</dbReference>
<protein>
    <submittedName>
        <fullName evidence="8">ZZ-type domain-containing protein</fullName>
    </submittedName>
</protein>
<feature type="compositionally biased region" description="Low complexity" evidence="5">
    <location>
        <begin position="128"/>
        <end position="138"/>
    </location>
</feature>
<feature type="compositionally biased region" description="Polar residues" evidence="5">
    <location>
        <begin position="139"/>
        <end position="153"/>
    </location>
</feature>
<dbReference type="InterPro" id="IPR043145">
    <property type="entry name" value="Znf_ZZ_sf"/>
</dbReference>
<evidence type="ECO:0000313" key="7">
    <source>
        <dbReference type="Proteomes" id="UP000095280"/>
    </source>
</evidence>
<evidence type="ECO:0000256" key="4">
    <source>
        <dbReference type="PROSITE-ProRule" id="PRU00228"/>
    </source>
</evidence>
<keyword evidence="7" id="KW-1185">Reference proteome</keyword>
<keyword evidence="2 4" id="KW-0863">Zinc-finger</keyword>
<dbReference type="SMART" id="SM00291">
    <property type="entry name" value="ZnF_ZZ"/>
    <property type="match status" value="1"/>
</dbReference>
<dbReference type="CDD" id="cd02340">
    <property type="entry name" value="ZZ_NBR1_like"/>
    <property type="match status" value="1"/>
</dbReference>
<dbReference type="WBParaSite" id="maker-uti_cns_0046410-snap-gene-0.9-mRNA-1">
    <property type="protein sequence ID" value="maker-uti_cns_0046410-snap-gene-0.9-mRNA-1"/>
    <property type="gene ID" value="maker-uti_cns_0046410-snap-gene-0.9"/>
</dbReference>
<keyword evidence="1" id="KW-0479">Metal-binding</keyword>
<feature type="region of interest" description="Disordered" evidence="5">
    <location>
        <begin position="510"/>
        <end position="559"/>
    </location>
</feature>
<dbReference type="Pfam" id="PF00569">
    <property type="entry name" value="ZZ"/>
    <property type="match status" value="1"/>
</dbReference>
<feature type="region of interest" description="Disordered" evidence="5">
    <location>
        <begin position="125"/>
        <end position="154"/>
    </location>
</feature>
<dbReference type="PROSITE" id="PS50135">
    <property type="entry name" value="ZF_ZZ_2"/>
    <property type="match status" value="1"/>
</dbReference>
<evidence type="ECO:0000256" key="1">
    <source>
        <dbReference type="ARBA" id="ARBA00022723"/>
    </source>
</evidence>
<dbReference type="PROSITE" id="PS01357">
    <property type="entry name" value="ZF_ZZ_1"/>
    <property type="match status" value="1"/>
</dbReference>
<evidence type="ECO:0000256" key="3">
    <source>
        <dbReference type="ARBA" id="ARBA00022833"/>
    </source>
</evidence>
<keyword evidence="3" id="KW-0862">Zinc</keyword>
<organism evidence="7 8">
    <name type="scientific">Macrostomum lignano</name>
    <dbReference type="NCBI Taxonomy" id="282301"/>
    <lineage>
        <taxon>Eukaryota</taxon>
        <taxon>Metazoa</taxon>
        <taxon>Spiralia</taxon>
        <taxon>Lophotrochozoa</taxon>
        <taxon>Platyhelminthes</taxon>
        <taxon>Rhabditophora</taxon>
        <taxon>Macrostomorpha</taxon>
        <taxon>Macrostomida</taxon>
        <taxon>Macrostomidae</taxon>
        <taxon>Macrostomum</taxon>
    </lineage>
</organism>
<evidence type="ECO:0000256" key="2">
    <source>
        <dbReference type="ARBA" id="ARBA00022771"/>
    </source>
</evidence>
<dbReference type="InterPro" id="IPR000433">
    <property type="entry name" value="Znf_ZZ"/>
</dbReference>
<name>A0A1I8J9Y3_9PLAT</name>
<accession>A0A1I8J9Y3</accession>
<evidence type="ECO:0000259" key="6">
    <source>
        <dbReference type="PROSITE" id="PS50135"/>
    </source>
</evidence>
<dbReference type="AlphaFoldDB" id="A0A1I8J9Y3"/>
<feature type="compositionally biased region" description="Pro residues" evidence="5">
    <location>
        <begin position="513"/>
        <end position="538"/>
    </location>
</feature>
<dbReference type="SUPFAM" id="SSF57850">
    <property type="entry name" value="RING/U-box"/>
    <property type="match status" value="1"/>
</dbReference>
<reference evidence="8" key="1">
    <citation type="submission" date="2016-11" db="UniProtKB">
        <authorList>
            <consortium name="WormBaseParasite"/>
        </authorList>
    </citation>
    <scope>IDENTIFICATION</scope>
</reference>
<dbReference type="PANTHER" id="PTHR15090">
    <property type="entry name" value="SEQUESTOSOME 1-RELATED"/>
    <property type="match status" value="1"/>
</dbReference>
<proteinExistence type="predicted"/>
<evidence type="ECO:0000313" key="8">
    <source>
        <dbReference type="WBParaSite" id="maker-uti_cns_0046410-snap-gene-0.9-mRNA-1"/>
    </source>
</evidence>
<sequence>LHDNAFVTLNYLRILAASASLGFPTQCFLIVNISFGCLSGISLEILCCHGCTNGFRVGRCYVGNNRRNAPLAPNSQQNQSTATAPLNNQDEMAANHAKLVEDLTLVVEQSLGKFENRIATRVANEVTQHQQQQQSQSSTPRNAGNGAQSQFGQSPLPLPVHQNVYCDNCNTVIVGVRYKCGMCKDFDLCERCESSRPHQQRNHLFIKIYEPISASLNARPLISNPELARGGDGGNGISAHNPFAGFLSSLGVPAGVQATLEVVHEEDFEIEIRELAQANGCQFYLSDNGQRLCKDYQLINRSSRNIQSGDYYLEHVFSCGLMPLEIHLAVPPIPEGDIRIICLSWRAPQSAVEQSALLLGSDSVAEQDSSNNANDTTNRPPLRQVYSVYRLKDRRGRHIGEPINASLTLMQLAQTAGSWSSGVTSAAQTEADYHHRQHRRVGSNVDDSDENSFELISDDELPSCFVLDSRAPLTPPPVAPTLVPADSALSLSDRVHPSMLLAAAYVPKTSNWVPPPQQQQQQPPQPQQKPLPPPPPGPRLLQQQGSNLTSSDIWGPRGEQSERLQLQKLLEMGFYRKEINA</sequence>
<dbReference type="InterPro" id="IPR052260">
    <property type="entry name" value="Autophagy_Rcpt_SigReg"/>
</dbReference>
<dbReference type="GO" id="GO:0008270">
    <property type="term" value="F:zinc ion binding"/>
    <property type="evidence" value="ECO:0007669"/>
    <property type="project" value="UniProtKB-KW"/>
</dbReference>